<evidence type="ECO:0000313" key="2">
    <source>
        <dbReference type="EMBL" id="AKJ06847.1"/>
    </source>
</evidence>
<protein>
    <submittedName>
        <fullName evidence="2">Uncharacterized protein</fullName>
    </submittedName>
</protein>
<feature type="region of interest" description="Disordered" evidence="1">
    <location>
        <begin position="122"/>
        <end position="152"/>
    </location>
</feature>
<evidence type="ECO:0000256" key="1">
    <source>
        <dbReference type="SAM" id="MobiDB-lite"/>
    </source>
</evidence>
<sequence length="152" mass="16343">MGINRYSFLTHSGAPGSKPGSLRRGRAAPAGCGSCGVSRGEPFVMRSGPHAACLSGVRAARQAPLAIPVKDFHGQWLPLKDAQRAPTTPASGKVNARCVGVGRFFPRERQAWRWKITSRSCHDWDEREEPPPALTPREIKGTQTVGKSTNAG</sequence>
<evidence type="ECO:0000313" key="3">
    <source>
        <dbReference type="Proteomes" id="UP000035579"/>
    </source>
</evidence>
<name>A0AAC8QFH0_9BACT</name>
<reference evidence="2 3" key="1">
    <citation type="submission" date="2015-05" db="EMBL/GenBank/DDBJ databases">
        <title>Genome assembly of Archangium gephyra DSM 2261.</title>
        <authorList>
            <person name="Sharma G."/>
            <person name="Subramanian S."/>
        </authorList>
    </citation>
    <scope>NUCLEOTIDE SEQUENCE [LARGE SCALE GENOMIC DNA]</scope>
    <source>
        <strain evidence="2 3">DSM 2261</strain>
    </source>
</reference>
<dbReference type="AlphaFoldDB" id="A0AAC8QFH0"/>
<proteinExistence type="predicted"/>
<accession>A0AAC8QFH0</accession>
<organism evidence="2 3">
    <name type="scientific">Archangium gephyra</name>
    <dbReference type="NCBI Taxonomy" id="48"/>
    <lineage>
        <taxon>Bacteria</taxon>
        <taxon>Pseudomonadati</taxon>
        <taxon>Myxococcota</taxon>
        <taxon>Myxococcia</taxon>
        <taxon>Myxococcales</taxon>
        <taxon>Cystobacterineae</taxon>
        <taxon>Archangiaceae</taxon>
        <taxon>Archangium</taxon>
    </lineage>
</organism>
<dbReference type="KEGG" id="age:AA314_08473"/>
<dbReference type="Proteomes" id="UP000035579">
    <property type="component" value="Chromosome"/>
</dbReference>
<dbReference type="EMBL" id="CP011509">
    <property type="protein sequence ID" value="AKJ06847.1"/>
    <property type="molecule type" value="Genomic_DNA"/>
</dbReference>
<feature type="compositionally biased region" description="Polar residues" evidence="1">
    <location>
        <begin position="141"/>
        <end position="152"/>
    </location>
</feature>
<feature type="region of interest" description="Disordered" evidence="1">
    <location>
        <begin position="1"/>
        <end position="25"/>
    </location>
</feature>
<gene>
    <name evidence="2" type="ORF">AA314_08473</name>
</gene>